<evidence type="ECO:0000259" key="1">
    <source>
        <dbReference type="Pfam" id="PF01850"/>
    </source>
</evidence>
<evidence type="ECO:0000313" key="2">
    <source>
        <dbReference type="EMBL" id="ASR52977.1"/>
    </source>
</evidence>
<dbReference type="PANTHER" id="PTHR36173">
    <property type="entry name" value="RIBONUCLEASE VAPC16-RELATED"/>
    <property type="match status" value="1"/>
</dbReference>
<reference evidence="2 3" key="1">
    <citation type="submission" date="2017-03" db="EMBL/GenBank/DDBJ databases">
        <title>Complete genome sequence of Blastomonas fulva degrading microcsystin LR.</title>
        <authorList>
            <person name="Lee H.-g."/>
            <person name="Jin L."/>
            <person name="oh H.-M."/>
        </authorList>
    </citation>
    <scope>NUCLEOTIDE SEQUENCE [LARGE SCALE GENOMIC DNA]</scope>
    <source>
        <strain evidence="2 3">T2</strain>
    </source>
</reference>
<evidence type="ECO:0000313" key="3">
    <source>
        <dbReference type="Proteomes" id="UP000258016"/>
    </source>
</evidence>
<dbReference type="CDD" id="cd09872">
    <property type="entry name" value="PIN_Sll0205-like"/>
    <property type="match status" value="1"/>
</dbReference>
<proteinExistence type="predicted"/>
<dbReference type="EMBL" id="CP020083">
    <property type="protein sequence ID" value="ASR52977.1"/>
    <property type="molecule type" value="Genomic_DNA"/>
</dbReference>
<dbReference type="Proteomes" id="UP000258016">
    <property type="component" value="Chromosome"/>
</dbReference>
<dbReference type="InterPro" id="IPR052919">
    <property type="entry name" value="TA_system_RNase"/>
</dbReference>
<keyword evidence="3" id="KW-1185">Reference proteome</keyword>
<protein>
    <recommendedName>
        <fullName evidence="1">PIN domain-containing protein</fullName>
    </recommendedName>
</protein>
<sequence>MTDYLFDTHALVWWWTGDKALPGAVSREISDQSNTVYVSAVSAWEIATKCRIGKWQAAVPVFENFEELAGADGFIELSVSVANGLLAGSLPGEHRDPFDRMIAAQAIHDELVVITRDPALAGLGCATFWSE</sequence>
<dbReference type="InterPro" id="IPR041705">
    <property type="entry name" value="PIN_Sll0205"/>
</dbReference>
<dbReference type="InterPro" id="IPR029060">
    <property type="entry name" value="PIN-like_dom_sf"/>
</dbReference>
<dbReference type="SUPFAM" id="SSF88723">
    <property type="entry name" value="PIN domain-like"/>
    <property type="match status" value="1"/>
</dbReference>
<dbReference type="GeneID" id="303487325"/>
<gene>
    <name evidence="2" type="ORF">B5J99_17180</name>
</gene>
<feature type="domain" description="PIN" evidence="1">
    <location>
        <begin position="4"/>
        <end position="120"/>
    </location>
</feature>
<dbReference type="InterPro" id="IPR002716">
    <property type="entry name" value="PIN_dom"/>
</dbReference>
<dbReference type="Pfam" id="PF01850">
    <property type="entry name" value="PIN"/>
    <property type="match status" value="1"/>
</dbReference>
<accession>A0ABM6MAQ0</accession>
<dbReference type="PANTHER" id="PTHR36173:SF2">
    <property type="entry name" value="RIBONUCLEASE VAPC16"/>
    <property type="match status" value="1"/>
</dbReference>
<dbReference type="Gene3D" id="3.40.50.1010">
    <property type="entry name" value="5'-nuclease"/>
    <property type="match status" value="1"/>
</dbReference>
<name>A0ABM6MAQ0_9SPHN</name>
<organism evidence="2 3">
    <name type="scientific">Blastomonas fulva</name>
    <dbReference type="NCBI Taxonomy" id="1550728"/>
    <lineage>
        <taxon>Bacteria</taxon>
        <taxon>Pseudomonadati</taxon>
        <taxon>Pseudomonadota</taxon>
        <taxon>Alphaproteobacteria</taxon>
        <taxon>Sphingomonadales</taxon>
        <taxon>Sphingomonadaceae</taxon>
        <taxon>Blastomonas</taxon>
    </lineage>
</organism>
<dbReference type="RefSeq" id="WP_117353092.1">
    <property type="nucleotide sequence ID" value="NZ_CP020083.1"/>
</dbReference>